<organism evidence="1 2">
    <name type="scientific">Wenjunlia vitaminophila</name>
    <name type="common">Streptomyces vitaminophilus</name>
    <dbReference type="NCBI Taxonomy" id="76728"/>
    <lineage>
        <taxon>Bacteria</taxon>
        <taxon>Bacillati</taxon>
        <taxon>Actinomycetota</taxon>
        <taxon>Actinomycetes</taxon>
        <taxon>Kitasatosporales</taxon>
        <taxon>Streptomycetaceae</taxon>
        <taxon>Wenjunlia</taxon>
    </lineage>
</organism>
<comment type="caution">
    <text evidence="1">The sequence shown here is derived from an EMBL/GenBank/DDBJ whole genome shotgun (WGS) entry which is preliminary data.</text>
</comment>
<protein>
    <submittedName>
        <fullName evidence="1">Uncharacterized protein</fullName>
    </submittedName>
</protein>
<dbReference type="STRING" id="76728.AQ490_25110"/>
<dbReference type="AlphaFoldDB" id="A0A0T6LQA8"/>
<name>A0A0T6LQA8_WENVI</name>
<evidence type="ECO:0000313" key="2">
    <source>
        <dbReference type="Proteomes" id="UP000050867"/>
    </source>
</evidence>
<gene>
    <name evidence="1" type="ORF">AQ490_25110</name>
</gene>
<dbReference type="OrthoDB" id="3669840at2"/>
<proteinExistence type="predicted"/>
<dbReference type="Proteomes" id="UP000050867">
    <property type="component" value="Unassembled WGS sequence"/>
</dbReference>
<accession>A0A0T6LQA8</accession>
<reference evidence="1 2" key="1">
    <citation type="submission" date="2015-10" db="EMBL/GenBank/DDBJ databases">
        <title>Draft genome sequence of pyrrolomycin-producing Streptomyces vitaminophilus.</title>
        <authorList>
            <person name="Graham D.E."/>
            <person name="Mahan K.M."/>
            <person name="Klingeman D.M."/>
            <person name="Hettich R.L."/>
            <person name="Parry R.J."/>
        </authorList>
    </citation>
    <scope>NUCLEOTIDE SEQUENCE [LARGE SCALE GENOMIC DNA]</scope>
    <source>
        <strain evidence="1 2">ATCC 31673</strain>
    </source>
</reference>
<keyword evidence="2" id="KW-1185">Reference proteome</keyword>
<dbReference type="EMBL" id="LLZU01000025">
    <property type="protein sequence ID" value="KRV48299.1"/>
    <property type="molecule type" value="Genomic_DNA"/>
</dbReference>
<dbReference type="eggNOG" id="COG3255">
    <property type="taxonomic scope" value="Bacteria"/>
</dbReference>
<evidence type="ECO:0000313" key="1">
    <source>
        <dbReference type="EMBL" id="KRV48299.1"/>
    </source>
</evidence>
<sequence>MTSARTSAVYLAYCSAFTRGFEDWDSVLPPGDGPFTERLAAVNTRALGLFGDDERLRLGEFVTERGEAFLRASEGLAPDTTVATPWHGEQGELTLATATGLLLGESLPHGFDIARGQLRSSGRKPWLGPRLGQLFVSP</sequence>
<dbReference type="RefSeq" id="WP_018382089.1">
    <property type="nucleotide sequence ID" value="NZ_LLZU01000025.1"/>
</dbReference>